<feature type="domain" description="Transcription elongation factor GreA/GreB C-terminal" evidence="1">
    <location>
        <begin position="71"/>
        <end position="142"/>
    </location>
</feature>
<dbReference type="SUPFAM" id="SSF54534">
    <property type="entry name" value="FKBP-like"/>
    <property type="match status" value="1"/>
</dbReference>
<evidence type="ECO:0000313" key="3">
    <source>
        <dbReference type="Proteomes" id="UP001500804"/>
    </source>
</evidence>
<evidence type="ECO:0000259" key="1">
    <source>
        <dbReference type="Pfam" id="PF01272"/>
    </source>
</evidence>
<dbReference type="InterPro" id="IPR018151">
    <property type="entry name" value="TF_GreA/GreB_CS"/>
</dbReference>
<dbReference type="Pfam" id="PF01272">
    <property type="entry name" value="GreA_GreB"/>
    <property type="match status" value="1"/>
</dbReference>
<protein>
    <submittedName>
        <fullName evidence="2">Transcription elongation factor GreA</fullName>
    </submittedName>
</protein>
<dbReference type="Proteomes" id="UP001500804">
    <property type="component" value="Unassembled WGS sequence"/>
</dbReference>
<comment type="caution">
    <text evidence="2">The sequence shown here is derived from an EMBL/GenBank/DDBJ whole genome shotgun (WGS) entry which is preliminary data.</text>
</comment>
<dbReference type="PANTHER" id="PTHR30437">
    <property type="entry name" value="TRANSCRIPTION ELONGATION FACTOR GREA"/>
    <property type="match status" value="1"/>
</dbReference>
<dbReference type="GO" id="GO:0003746">
    <property type="term" value="F:translation elongation factor activity"/>
    <property type="evidence" value="ECO:0007669"/>
    <property type="project" value="UniProtKB-KW"/>
</dbReference>
<dbReference type="PIRSF" id="PIRSF006092">
    <property type="entry name" value="GreA_GreB"/>
    <property type="match status" value="1"/>
</dbReference>
<accession>A0ABP9NFQ2</accession>
<dbReference type="PROSITE" id="PS00830">
    <property type="entry name" value="GREAB_2"/>
    <property type="match status" value="1"/>
</dbReference>
<keyword evidence="2" id="KW-0251">Elongation factor</keyword>
<name>A0ABP9NFQ2_9PSEU</name>
<sequence>MTGTQQVWLTQDAYERLTAELRELLRQRAEHAERQAGDELHVGEERERSQRIRKLQELLQDPVVGREPPDDGIVEPGMVVTVRYENEEETETLLFAERDEGVPPGIEVCSPGSPLGRALVGAEEGEQRSYPLPDGRTMAVWVVRAVPYGSAAAG</sequence>
<dbReference type="PANTHER" id="PTHR30437:SF4">
    <property type="entry name" value="TRANSCRIPTION ELONGATION FACTOR GREA"/>
    <property type="match status" value="1"/>
</dbReference>
<dbReference type="EMBL" id="BAABJO010000004">
    <property type="protein sequence ID" value="GAA5115251.1"/>
    <property type="molecule type" value="Genomic_DNA"/>
</dbReference>
<dbReference type="InterPro" id="IPR036953">
    <property type="entry name" value="GreA/GreB_C_sf"/>
</dbReference>
<evidence type="ECO:0000313" key="2">
    <source>
        <dbReference type="EMBL" id="GAA5115251.1"/>
    </source>
</evidence>
<organism evidence="2 3">
    <name type="scientific">Pseudonocardia adelaidensis</name>
    <dbReference type="NCBI Taxonomy" id="648754"/>
    <lineage>
        <taxon>Bacteria</taxon>
        <taxon>Bacillati</taxon>
        <taxon>Actinomycetota</taxon>
        <taxon>Actinomycetes</taxon>
        <taxon>Pseudonocardiales</taxon>
        <taxon>Pseudonocardiaceae</taxon>
        <taxon>Pseudonocardia</taxon>
    </lineage>
</organism>
<dbReference type="InterPro" id="IPR001437">
    <property type="entry name" value="Tscrpt_elong_fac_GreA/B_C"/>
</dbReference>
<reference evidence="3" key="1">
    <citation type="journal article" date="2019" name="Int. J. Syst. Evol. Microbiol.">
        <title>The Global Catalogue of Microorganisms (GCM) 10K type strain sequencing project: providing services to taxonomists for standard genome sequencing and annotation.</title>
        <authorList>
            <consortium name="The Broad Institute Genomics Platform"/>
            <consortium name="The Broad Institute Genome Sequencing Center for Infectious Disease"/>
            <person name="Wu L."/>
            <person name="Ma J."/>
        </authorList>
    </citation>
    <scope>NUCLEOTIDE SEQUENCE [LARGE SCALE GENOMIC DNA]</scope>
    <source>
        <strain evidence="3">JCM 18302</strain>
    </source>
</reference>
<keyword evidence="3" id="KW-1185">Reference proteome</keyword>
<dbReference type="RefSeq" id="WP_345603951.1">
    <property type="nucleotide sequence ID" value="NZ_BAABJO010000004.1"/>
</dbReference>
<proteinExistence type="predicted"/>
<dbReference type="InterPro" id="IPR023459">
    <property type="entry name" value="Tscrpt_elong_fac_GreA/B_fam"/>
</dbReference>
<dbReference type="Gene3D" id="3.10.50.30">
    <property type="entry name" value="Transcription elongation factor, GreA/GreB, C-terminal domain"/>
    <property type="match status" value="1"/>
</dbReference>
<keyword evidence="2" id="KW-0648">Protein biosynthesis</keyword>
<gene>
    <name evidence="2" type="primary">greA_1</name>
    <name evidence="2" type="ORF">GCM10023320_13750</name>
</gene>